<dbReference type="Proteomes" id="UP000230852">
    <property type="component" value="Unassembled WGS sequence"/>
</dbReference>
<dbReference type="Pfam" id="PF02498">
    <property type="entry name" value="Bro-N"/>
    <property type="match status" value="1"/>
</dbReference>
<dbReference type="EMBL" id="PFBU01000052">
    <property type="protein sequence ID" value="PIR78269.1"/>
    <property type="molecule type" value="Genomic_DNA"/>
</dbReference>
<comment type="caution">
    <text evidence="2">The sequence shown here is derived from an EMBL/GenBank/DDBJ whole genome shotgun (WGS) entry which is preliminary data.</text>
</comment>
<proteinExistence type="predicted"/>
<evidence type="ECO:0000259" key="1">
    <source>
        <dbReference type="SMART" id="SM01040"/>
    </source>
</evidence>
<feature type="domain" description="Bro-N" evidence="1">
    <location>
        <begin position="14"/>
        <end position="116"/>
    </location>
</feature>
<reference evidence="3" key="1">
    <citation type="submission" date="2017-09" db="EMBL/GenBank/DDBJ databases">
        <title>Depth-based differentiation of microbial function through sediment-hosted aquifers and enrichment of novel symbionts in the deep terrestrial subsurface.</title>
        <authorList>
            <person name="Probst A.J."/>
            <person name="Ladd B."/>
            <person name="Jarett J.K."/>
            <person name="Geller-Mcgrath D.E."/>
            <person name="Sieber C.M.K."/>
            <person name="Emerson J.B."/>
            <person name="Anantharaman K."/>
            <person name="Thomas B.C."/>
            <person name="Malmstrom R."/>
            <person name="Stieglmeier M."/>
            <person name="Klingl A."/>
            <person name="Woyke T."/>
            <person name="Ryan C.M."/>
            <person name="Banfield J.F."/>
        </authorList>
    </citation>
    <scope>NUCLEOTIDE SEQUENCE [LARGE SCALE GENOMIC DNA]</scope>
</reference>
<protein>
    <recommendedName>
        <fullName evidence="1">Bro-N domain-containing protein</fullName>
    </recommendedName>
</protein>
<dbReference type="InterPro" id="IPR003497">
    <property type="entry name" value="BRO_N_domain"/>
</dbReference>
<dbReference type="SMART" id="SM01040">
    <property type="entry name" value="Bro-N"/>
    <property type="match status" value="1"/>
</dbReference>
<sequence>MKNKTSLAIFENFKVRRIYDENKETWYFSVIDIIAVLTEQYDFKKAKTYWTTLKNRLKNEGSELVTNCDQLKMVAQDGKMRETDVADVETLLRLIQSVPSKKAEPIKLWLAKVGYERMQEMTDPERALNRSREYWQKQGRSDKWIQQRMMGQETRNKLTDYWSEHDVKKGDEFVILTNIIHEEWADLSVKDHKNLKGLKTQNLRDHMTEAELIFTALAELSTRQIADSTKAKGLEQNKAPAKKGGKIAKDARRALEKKTGKSVVTGENFLANKKSKKKLS</sequence>
<name>A0A2H0TYG3_9BACT</name>
<evidence type="ECO:0000313" key="2">
    <source>
        <dbReference type="EMBL" id="PIR78269.1"/>
    </source>
</evidence>
<dbReference type="AlphaFoldDB" id="A0A2H0TYG3"/>
<organism evidence="2 3">
    <name type="scientific">Candidatus Magasanikbacteria bacterium CG10_big_fil_rev_8_21_14_0_10_36_16</name>
    <dbReference type="NCBI Taxonomy" id="1974645"/>
    <lineage>
        <taxon>Bacteria</taxon>
        <taxon>Candidatus Magasanikiibacteriota</taxon>
    </lineage>
</organism>
<gene>
    <name evidence="2" type="ORF">COU28_02535</name>
</gene>
<accession>A0A2H0TYG3</accession>
<evidence type="ECO:0000313" key="3">
    <source>
        <dbReference type="Proteomes" id="UP000230852"/>
    </source>
</evidence>